<organism evidence="4 5">
    <name type="scientific">Novilysobacter selenitireducens</name>
    <dbReference type="NCBI Taxonomy" id="2872639"/>
    <lineage>
        <taxon>Bacteria</taxon>
        <taxon>Pseudomonadati</taxon>
        <taxon>Pseudomonadota</taxon>
        <taxon>Gammaproteobacteria</taxon>
        <taxon>Lysobacterales</taxon>
        <taxon>Lysobacteraceae</taxon>
        <taxon>Novilysobacter</taxon>
    </lineage>
</organism>
<feature type="signal peptide" evidence="2">
    <location>
        <begin position="1"/>
        <end position="22"/>
    </location>
</feature>
<keyword evidence="1" id="KW-0378">Hydrolase</keyword>
<evidence type="ECO:0000256" key="2">
    <source>
        <dbReference type="SAM" id="SignalP"/>
    </source>
</evidence>
<evidence type="ECO:0000259" key="3">
    <source>
        <dbReference type="Pfam" id="PF00326"/>
    </source>
</evidence>
<dbReference type="InterPro" id="IPR001375">
    <property type="entry name" value="Peptidase_S9_cat"/>
</dbReference>
<feature type="chain" id="PRO_5046347982" evidence="2">
    <location>
        <begin position="23"/>
        <end position="661"/>
    </location>
</feature>
<evidence type="ECO:0000256" key="1">
    <source>
        <dbReference type="ARBA" id="ARBA00022801"/>
    </source>
</evidence>
<dbReference type="SUPFAM" id="SSF82171">
    <property type="entry name" value="DPP6 N-terminal domain-like"/>
    <property type="match status" value="1"/>
</dbReference>
<evidence type="ECO:0000313" key="5">
    <source>
        <dbReference type="Proteomes" id="UP001430954"/>
    </source>
</evidence>
<gene>
    <name evidence="4" type="ORF">K6753_08185</name>
</gene>
<name>A0ABS7T6N1_9GAMM</name>
<dbReference type="SUPFAM" id="SSF53474">
    <property type="entry name" value="alpha/beta-Hydrolases"/>
    <property type="match status" value="1"/>
</dbReference>
<dbReference type="PANTHER" id="PTHR42776:SF27">
    <property type="entry name" value="DIPEPTIDYL PEPTIDASE FAMILY MEMBER 6"/>
    <property type="match status" value="1"/>
</dbReference>
<proteinExistence type="predicted"/>
<evidence type="ECO:0000313" key="4">
    <source>
        <dbReference type="EMBL" id="MBZ4039513.1"/>
    </source>
</evidence>
<dbReference type="Gene3D" id="3.40.50.1820">
    <property type="entry name" value="alpha/beta hydrolase"/>
    <property type="match status" value="1"/>
</dbReference>
<dbReference type="Proteomes" id="UP001430954">
    <property type="component" value="Unassembled WGS sequence"/>
</dbReference>
<reference evidence="4 5" key="1">
    <citation type="submission" date="2021-09" db="EMBL/GenBank/DDBJ databases">
        <title>Lysobacter sp. 13A isolated from the river sediment.</title>
        <authorList>
            <person name="Liu H."/>
            <person name="Li S."/>
            <person name="Mao S."/>
        </authorList>
    </citation>
    <scope>NUCLEOTIDE SEQUENCE [LARGE SCALE GENOMIC DNA]</scope>
    <source>
        <strain evidence="4 5">13A</strain>
    </source>
</reference>
<accession>A0ABS7T6N1</accession>
<dbReference type="Pfam" id="PF00326">
    <property type="entry name" value="Peptidase_S9"/>
    <property type="match status" value="1"/>
</dbReference>
<dbReference type="InterPro" id="IPR029058">
    <property type="entry name" value="AB_hydrolase_fold"/>
</dbReference>
<keyword evidence="5" id="KW-1185">Reference proteome</keyword>
<dbReference type="PANTHER" id="PTHR42776">
    <property type="entry name" value="SERINE PEPTIDASE S9 FAMILY MEMBER"/>
    <property type="match status" value="1"/>
</dbReference>
<feature type="domain" description="Peptidase S9 prolyl oligopeptidase catalytic" evidence="3">
    <location>
        <begin position="437"/>
        <end position="647"/>
    </location>
</feature>
<protein>
    <submittedName>
        <fullName evidence="4">S9 family peptidase</fullName>
    </submittedName>
</protein>
<comment type="caution">
    <text evidence="4">The sequence shown here is derived from an EMBL/GenBank/DDBJ whole genome shotgun (WGS) entry which is preliminary data.</text>
</comment>
<keyword evidence="2" id="KW-0732">Signal</keyword>
<sequence>MNHNVRSVLLALLAAAPLTGGAVDLEAYLKRDTFNEIKISPDGDHFAATVPLEDRTALVIMRRSDNAVTGNFVMGRNTHVSDFDWVNEERVLISMAEKFGAMAQPRATGELYAINADGSGADILVGQRVQGAGLGTRIQPKKVERVAAWLVDDLPTSDQTVLIGVSPFSADPYTRVDRMDVYSGRRAQVASAPVRNAQFVTDNAGVVRFATGADTDNRQRVYYRDGDGKEWKLIHTAGDDGRGQLPIGFAEDNITAYLQVDKASGPDAIVALNTSTGERVDVLQDDVADPARILFRHASNVPVGALYVDGKPETAFLDKDSKESRLYRSLEAAFGGMPVVITSQTADGNTALLRTWTDQSPGDFYLFDIAGKKAEHLISQRQWFNPDEMSAKKPIVVKARDGLDLHGYLTVPKGSGGKGVPLVVMPHGGPFGVQDMWGFEGDVQMLADAGYAVLQLNFRGSGGYGHDFESAGAREWGGAMQDDLTDATRWAIKEGIANADRICIYGGSYGGYAALMGAAKEPDLYRCAVGYVGVYDLPTMHTHGDIQERGSGETYLREWIGERDSLAAVSPNRMADRIKVPVFLAAGGEDERAPIAHSEMMERALKQAGVPVETLYFPNEGHGFYLEKNRREYYTRLLAFLSRHLGGRTASTSTGSGDVAE</sequence>
<dbReference type="RefSeq" id="WP_223675968.1">
    <property type="nucleotide sequence ID" value="NZ_JAINZW010000003.1"/>
</dbReference>
<dbReference type="EMBL" id="JAINZW010000003">
    <property type="protein sequence ID" value="MBZ4039513.1"/>
    <property type="molecule type" value="Genomic_DNA"/>
</dbReference>